<organism evidence="3 4">
    <name type="scientific">Stieleria varia</name>
    <dbReference type="NCBI Taxonomy" id="2528005"/>
    <lineage>
        <taxon>Bacteria</taxon>
        <taxon>Pseudomonadati</taxon>
        <taxon>Planctomycetota</taxon>
        <taxon>Planctomycetia</taxon>
        <taxon>Pirellulales</taxon>
        <taxon>Pirellulaceae</taxon>
        <taxon>Stieleria</taxon>
    </lineage>
</organism>
<feature type="transmembrane region" description="Helical" evidence="1">
    <location>
        <begin position="141"/>
        <end position="162"/>
    </location>
</feature>
<feature type="transmembrane region" description="Helical" evidence="1">
    <location>
        <begin position="169"/>
        <end position="192"/>
    </location>
</feature>
<name>A0A5C6A1Z3_9BACT</name>
<protein>
    <submittedName>
        <fullName evidence="3">CAAX amino terminal protease self-immunity</fullName>
    </submittedName>
</protein>
<feature type="transmembrane region" description="Helical" evidence="1">
    <location>
        <begin position="18"/>
        <end position="40"/>
    </location>
</feature>
<keyword evidence="3" id="KW-0645">Protease</keyword>
<dbReference type="EMBL" id="SJPN01000008">
    <property type="protein sequence ID" value="TWT93874.1"/>
    <property type="molecule type" value="Genomic_DNA"/>
</dbReference>
<evidence type="ECO:0000256" key="1">
    <source>
        <dbReference type="SAM" id="Phobius"/>
    </source>
</evidence>
<evidence type="ECO:0000313" key="3">
    <source>
        <dbReference type="EMBL" id="TWT93874.1"/>
    </source>
</evidence>
<keyword evidence="1" id="KW-0472">Membrane</keyword>
<dbReference type="RefSeq" id="WP_146522680.1">
    <property type="nucleotide sequence ID" value="NZ_CP151726.1"/>
</dbReference>
<keyword evidence="3" id="KW-0378">Hydrolase</keyword>
<keyword evidence="1" id="KW-1133">Transmembrane helix</keyword>
<gene>
    <name evidence="3" type="ORF">Pla52n_57020</name>
</gene>
<dbReference type="PANTHER" id="PTHR43592">
    <property type="entry name" value="CAAX AMINO TERMINAL PROTEASE"/>
    <property type="match status" value="1"/>
</dbReference>
<keyword evidence="4" id="KW-1185">Reference proteome</keyword>
<feature type="transmembrane region" description="Helical" evidence="1">
    <location>
        <begin position="60"/>
        <end position="81"/>
    </location>
</feature>
<evidence type="ECO:0000313" key="4">
    <source>
        <dbReference type="Proteomes" id="UP000320176"/>
    </source>
</evidence>
<proteinExistence type="predicted"/>
<dbReference type="InterPro" id="IPR003675">
    <property type="entry name" value="Rce1/LyrA-like_dom"/>
</dbReference>
<dbReference type="GO" id="GO:0006508">
    <property type="term" value="P:proteolysis"/>
    <property type="evidence" value="ECO:0007669"/>
    <property type="project" value="UniProtKB-KW"/>
</dbReference>
<dbReference type="PANTHER" id="PTHR43592:SF15">
    <property type="entry name" value="CAAX AMINO TERMINAL PROTEASE FAMILY PROTEIN"/>
    <property type="match status" value="1"/>
</dbReference>
<keyword evidence="1" id="KW-0812">Transmembrane</keyword>
<dbReference type="Pfam" id="PF02517">
    <property type="entry name" value="Rce1-like"/>
    <property type="match status" value="1"/>
</dbReference>
<feature type="domain" description="CAAX prenyl protease 2/Lysostaphin resistance protein A-like" evidence="2">
    <location>
        <begin position="109"/>
        <end position="203"/>
    </location>
</feature>
<accession>A0A5C6A1Z3</accession>
<evidence type="ECO:0000259" key="2">
    <source>
        <dbReference type="Pfam" id="PF02517"/>
    </source>
</evidence>
<dbReference type="OrthoDB" id="118729at2"/>
<feature type="transmembrane region" description="Helical" evidence="1">
    <location>
        <begin position="102"/>
        <end position="121"/>
    </location>
</feature>
<dbReference type="GO" id="GO:0004175">
    <property type="term" value="F:endopeptidase activity"/>
    <property type="evidence" value="ECO:0007669"/>
    <property type="project" value="UniProtKB-ARBA"/>
</dbReference>
<dbReference type="Proteomes" id="UP000320176">
    <property type="component" value="Unassembled WGS sequence"/>
</dbReference>
<sequence>MLDFDDHEKNAPHDPTTVFLWATTFEIGLGLIALIVGWIIGPDARELLPQLSNDSVGLLLWQILIGCAASLPMVALVALLLRLPFEPIREITRLSEDDTMKALLRLTPIELIVISACAGVGEELLFRGWLLPFLAGGSNVLEQPTIAIGASIIGSSILFGLVHPITKLYVVLAGFMGVYFAFLMLATGSLLIPIATHACYDAIQLLIASRQSRQQPSQIKR</sequence>
<reference evidence="3 4" key="1">
    <citation type="submission" date="2019-02" db="EMBL/GenBank/DDBJ databases">
        <title>Deep-cultivation of Planctomycetes and their phenomic and genomic characterization uncovers novel biology.</title>
        <authorList>
            <person name="Wiegand S."/>
            <person name="Jogler M."/>
            <person name="Boedeker C."/>
            <person name="Pinto D."/>
            <person name="Vollmers J."/>
            <person name="Rivas-Marin E."/>
            <person name="Kohn T."/>
            <person name="Peeters S.H."/>
            <person name="Heuer A."/>
            <person name="Rast P."/>
            <person name="Oberbeckmann S."/>
            <person name="Bunk B."/>
            <person name="Jeske O."/>
            <person name="Meyerdierks A."/>
            <person name="Storesund J.E."/>
            <person name="Kallscheuer N."/>
            <person name="Luecker S."/>
            <person name="Lage O.M."/>
            <person name="Pohl T."/>
            <person name="Merkel B.J."/>
            <person name="Hornburger P."/>
            <person name="Mueller R.-W."/>
            <person name="Bruemmer F."/>
            <person name="Labrenz M."/>
            <person name="Spormann A.M."/>
            <person name="Op Den Camp H."/>
            <person name="Overmann J."/>
            <person name="Amann R."/>
            <person name="Jetten M.S.M."/>
            <person name="Mascher T."/>
            <person name="Medema M.H."/>
            <person name="Devos D.P."/>
            <person name="Kaster A.-K."/>
            <person name="Ovreas L."/>
            <person name="Rohde M."/>
            <person name="Galperin M.Y."/>
            <person name="Jogler C."/>
        </authorList>
    </citation>
    <scope>NUCLEOTIDE SEQUENCE [LARGE SCALE GENOMIC DNA]</scope>
    <source>
        <strain evidence="3 4">Pla52n</strain>
    </source>
</reference>
<dbReference type="GO" id="GO:0080120">
    <property type="term" value="P:CAAX-box protein maturation"/>
    <property type="evidence" value="ECO:0007669"/>
    <property type="project" value="UniProtKB-ARBA"/>
</dbReference>
<comment type="caution">
    <text evidence="3">The sequence shown here is derived from an EMBL/GenBank/DDBJ whole genome shotgun (WGS) entry which is preliminary data.</text>
</comment>
<dbReference type="AlphaFoldDB" id="A0A5C6A1Z3"/>